<organism evidence="2">
    <name type="scientific">Puccinia triticina (isolate 1-1 / race 1 (BBBD))</name>
    <name type="common">Brown leaf rust fungus</name>
    <dbReference type="NCBI Taxonomy" id="630390"/>
    <lineage>
        <taxon>Eukaryota</taxon>
        <taxon>Fungi</taxon>
        <taxon>Dikarya</taxon>
        <taxon>Basidiomycota</taxon>
        <taxon>Pucciniomycotina</taxon>
        <taxon>Pucciniomycetes</taxon>
        <taxon>Pucciniales</taxon>
        <taxon>Pucciniaceae</taxon>
        <taxon>Puccinia</taxon>
    </lineage>
</organism>
<keyword evidence="4" id="KW-1185">Reference proteome</keyword>
<accession>A0A180G684</accession>
<proteinExistence type="predicted"/>
<dbReference type="EMBL" id="ADAS02000199">
    <property type="protein sequence ID" value="OAV88195.1"/>
    <property type="molecule type" value="Genomic_DNA"/>
</dbReference>
<dbReference type="AlphaFoldDB" id="A0A180G684"/>
<reference evidence="2" key="2">
    <citation type="submission" date="2016-05" db="EMBL/GenBank/DDBJ databases">
        <title>Comparative analysis highlights variable genome content of wheat rusts and divergence of the mating loci.</title>
        <authorList>
            <person name="Cuomo C.A."/>
            <person name="Bakkeren G."/>
            <person name="Szabo L."/>
            <person name="Khalil H."/>
            <person name="Joly D."/>
            <person name="Goldberg J."/>
            <person name="Young S."/>
            <person name="Zeng Q."/>
            <person name="Fellers J."/>
        </authorList>
    </citation>
    <scope>NUCLEOTIDE SEQUENCE [LARGE SCALE GENOMIC DNA]</scope>
    <source>
        <strain evidence="2">1-1 BBBD Race 1</strain>
    </source>
</reference>
<reference evidence="3 4" key="3">
    <citation type="journal article" date="2017" name="G3 (Bethesda)">
        <title>Comparative analysis highlights variable genome content of wheat rusts and divergence of the mating loci.</title>
        <authorList>
            <person name="Cuomo C.A."/>
            <person name="Bakkeren G."/>
            <person name="Khalil H.B."/>
            <person name="Panwar V."/>
            <person name="Joly D."/>
            <person name="Linning R."/>
            <person name="Sakthikumar S."/>
            <person name="Song X."/>
            <person name="Adiconis X."/>
            <person name="Fan L."/>
            <person name="Goldberg J.M."/>
            <person name="Levin J.Z."/>
            <person name="Young S."/>
            <person name="Zeng Q."/>
            <person name="Anikster Y."/>
            <person name="Bruce M."/>
            <person name="Wang M."/>
            <person name="Yin C."/>
            <person name="McCallum B."/>
            <person name="Szabo L.J."/>
            <person name="Hulbert S."/>
            <person name="Chen X."/>
            <person name="Fellers J.P."/>
        </authorList>
    </citation>
    <scope>NUCLEOTIDE SEQUENCE</scope>
    <source>
        <strain evidence="3">isolate 1-1 / race 1 (BBBD)</strain>
        <strain evidence="4">Isolate 1-1 / race 1 (BBBD)</strain>
    </source>
</reference>
<evidence type="ECO:0000313" key="4">
    <source>
        <dbReference type="Proteomes" id="UP000005240"/>
    </source>
</evidence>
<evidence type="ECO:0000256" key="1">
    <source>
        <dbReference type="SAM" id="MobiDB-lite"/>
    </source>
</evidence>
<reference evidence="3" key="4">
    <citation type="submission" date="2025-05" db="UniProtKB">
        <authorList>
            <consortium name="EnsemblFungi"/>
        </authorList>
    </citation>
    <scope>IDENTIFICATION</scope>
    <source>
        <strain evidence="3">isolate 1-1 / race 1 (BBBD)</strain>
    </source>
</reference>
<evidence type="ECO:0000313" key="2">
    <source>
        <dbReference type="EMBL" id="OAV88195.1"/>
    </source>
</evidence>
<dbReference type="VEuPathDB" id="FungiDB:PTTG_29117"/>
<reference evidence="2" key="1">
    <citation type="submission" date="2009-11" db="EMBL/GenBank/DDBJ databases">
        <authorList>
            <consortium name="The Broad Institute Genome Sequencing Platform"/>
            <person name="Ward D."/>
            <person name="Feldgarden M."/>
            <person name="Earl A."/>
            <person name="Young S.K."/>
            <person name="Zeng Q."/>
            <person name="Koehrsen M."/>
            <person name="Alvarado L."/>
            <person name="Berlin A."/>
            <person name="Bochicchio J."/>
            <person name="Borenstein D."/>
            <person name="Chapman S.B."/>
            <person name="Chen Z."/>
            <person name="Engels R."/>
            <person name="Freedman E."/>
            <person name="Gellesch M."/>
            <person name="Goldberg J."/>
            <person name="Griggs A."/>
            <person name="Gujja S."/>
            <person name="Heilman E."/>
            <person name="Heiman D."/>
            <person name="Hepburn T."/>
            <person name="Howarth C."/>
            <person name="Jen D."/>
            <person name="Larson L."/>
            <person name="Lewis B."/>
            <person name="Mehta T."/>
            <person name="Park D."/>
            <person name="Pearson M."/>
            <person name="Roberts A."/>
            <person name="Saif S."/>
            <person name="Shea T."/>
            <person name="Shenoy N."/>
            <person name="Sisk P."/>
            <person name="Stolte C."/>
            <person name="Sykes S."/>
            <person name="Thomson T."/>
            <person name="Walk T."/>
            <person name="White J."/>
            <person name="Yandava C."/>
            <person name="Izard J."/>
            <person name="Baranova O.V."/>
            <person name="Blanton J.M."/>
            <person name="Tanner A.C."/>
            <person name="Dewhirst F.E."/>
            <person name="Haas B."/>
            <person name="Nusbaum C."/>
            <person name="Birren B."/>
        </authorList>
    </citation>
    <scope>NUCLEOTIDE SEQUENCE [LARGE SCALE GENOMIC DNA]</scope>
    <source>
        <strain evidence="2">1-1 BBBD Race 1</strain>
    </source>
</reference>
<gene>
    <name evidence="2" type="ORF">PTTG_29117</name>
</gene>
<feature type="compositionally biased region" description="Basic and acidic residues" evidence="1">
    <location>
        <begin position="55"/>
        <end position="72"/>
    </location>
</feature>
<name>A0A180G684_PUCT1</name>
<sequence length="113" mass="13435">MDADYCRMALAHLRVQKFLPWKEILTKYQDGWNPYTERKHIKVLENNKKPAKGSNKRDPKKPYKIPKIDQSKPEASGSKTKPYKRKQKKGENKWKETFRMAQVLMEVKDAIEE</sequence>
<evidence type="ECO:0000313" key="3">
    <source>
        <dbReference type="EnsemblFungi" id="PTTG_29117-t43_1-p1"/>
    </source>
</evidence>
<dbReference type="EnsemblFungi" id="PTTG_29117-t43_1">
    <property type="protein sequence ID" value="PTTG_29117-t43_1-p1"/>
    <property type="gene ID" value="PTTG_29117"/>
</dbReference>
<feature type="region of interest" description="Disordered" evidence="1">
    <location>
        <begin position="43"/>
        <end position="95"/>
    </location>
</feature>
<protein>
    <submittedName>
        <fullName evidence="2 3">Uncharacterized protein</fullName>
    </submittedName>
</protein>
<dbReference type="Proteomes" id="UP000005240">
    <property type="component" value="Unassembled WGS sequence"/>
</dbReference>